<dbReference type="PANTHER" id="PTHR37292:SF2">
    <property type="entry name" value="DUF262 DOMAIN-CONTAINING PROTEIN"/>
    <property type="match status" value="1"/>
</dbReference>
<feature type="domain" description="GmrSD restriction endonucleases N-terminal" evidence="1">
    <location>
        <begin position="1"/>
        <end position="179"/>
    </location>
</feature>
<dbReference type="Pfam" id="PF03235">
    <property type="entry name" value="GmrSD_N"/>
    <property type="match status" value="1"/>
</dbReference>
<sequence length="500" mass="57661">MDSLYKQYPVGSILLWRTGSRLKSENRLGAFELPPPQKDYPVDYVLDGQQRLTSVFTTFQRSLAPSSEDPDTWLPIYYDFAAEEDAQDSRFVALTSESMEVRRYFPLSSFFDPVEFSTATRDLTTDQHREIVHVQQRFLTTLLPVQTFETEDRATVAIVFERVNRMGIPLNTYQLLTAWTWSDEFDLQQRFEDLADEFEEFGFQDVGDDVDLMMRCCAAALQNDPSPTSLVEMHGGAVRNQFPQVEEAIRRSVDFLRTNFHVRHIRFLPYSALLIPLTAFFFVNQARPVTGDQHEELTLWFWRCCFFHRYSGNPQRNIKRDILEAVKLRQGEPSTLATFGIGPLDFDYFTDNVFNFRTVATKTHILLLASLRPLTFMSGSQVMLDDVLAEPNRREYHHCYPRAYLMQNSFDDRLINCLANYAIISRSENRDIGGRAPSEYRTLMPADTTSIQRSALLPDSLFEDNYSKFIVERADLLATAACLLCDVPKMPMKTPPEGSD</sequence>
<dbReference type="PANTHER" id="PTHR37292">
    <property type="entry name" value="VNG6097C"/>
    <property type="match status" value="1"/>
</dbReference>
<evidence type="ECO:0000259" key="1">
    <source>
        <dbReference type="Pfam" id="PF03235"/>
    </source>
</evidence>
<proteinExistence type="predicted"/>
<protein>
    <submittedName>
        <fullName evidence="2">DUF262 domain-containing protein</fullName>
    </submittedName>
</protein>
<gene>
    <name evidence="2" type="ORF">GCM10023321_04420</name>
</gene>
<organism evidence="2 3">
    <name type="scientific">Pseudonocardia eucalypti</name>
    <dbReference type="NCBI Taxonomy" id="648755"/>
    <lineage>
        <taxon>Bacteria</taxon>
        <taxon>Bacillati</taxon>
        <taxon>Actinomycetota</taxon>
        <taxon>Actinomycetes</taxon>
        <taxon>Pseudonocardiales</taxon>
        <taxon>Pseudonocardiaceae</taxon>
        <taxon>Pseudonocardia</taxon>
    </lineage>
</organism>
<reference evidence="3" key="1">
    <citation type="journal article" date="2019" name="Int. J. Syst. Evol. Microbiol.">
        <title>The Global Catalogue of Microorganisms (GCM) 10K type strain sequencing project: providing services to taxonomists for standard genome sequencing and annotation.</title>
        <authorList>
            <consortium name="The Broad Institute Genomics Platform"/>
            <consortium name="The Broad Institute Genome Sequencing Center for Infectious Disease"/>
            <person name="Wu L."/>
            <person name="Ma J."/>
        </authorList>
    </citation>
    <scope>NUCLEOTIDE SEQUENCE [LARGE SCALE GENOMIC DNA]</scope>
    <source>
        <strain evidence="3">JCM 18303</strain>
    </source>
</reference>
<evidence type="ECO:0000313" key="3">
    <source>
        <dbReference type="Proteomes" id="UP001428817"/>
    </source>
</evidence>
<keyword evidence="3" id="KW-1185">Reference proteome</keyword>
<comment type="caution">
    <text evidence="2">The sequence shown here is derived from an EMBL/GenBank/DDBJ whole genome shotgun (WGS) entry which is preliminary data.</text>
</comment>
<dbReference type="InterPro" id="IPR004919">
    <property type="entry name" value="GmrSD_N"/>
</dbReference>
<evidence type="ECO:0000313" key="2">
    <source>
        <dbReference type="EMBL" id="GAA5145876.1"/>
    </source>
</evidence>
<dbReference type="Proteomes" id="UP001428817">
    <property type="component" value="Unassembled WGS sequence"/>
</dbReference>
<dbReference type="EMBL" id="BAABJP010000001">
    <property type="protein sequence ID" value="GAA5145876.1"/>
    <property type="molecule type" value="Genomic_DNA"/>
</dbReference>
<name>A0ABP9PFU1_9PSEU</name>
<accession>A0ABP9PFU1</accession>